<keyword evidence="1 4" id="KW-0808">Transferase</keyword>
<dbReference type="InterPro" id="IPR050832">
    <property type="entry name" value="Bact_Acetyltransf"/>
</dbReference>
<dbReference type="InterPro" id="IPR016181">
    <property type="entry name" value="Acyl_CoA_acyltransferase"/>
</dbReference>
<dbReference type="SUPFAM" id="SSF55729">
    <property type="entry name" value="Acyl-CoA N-acyltransferases (Nat)"/>
    <property type="match status" value="1"/>
</dbReference>
<evidence type="ECO:0000313" key="5">
    <source>
        <dbReference type="Proteomes" id="UP000199046"/>
    </source>
</evidence>
<dbReference type="STRING" id="402385.SAMN05421848_0934"/>
<keyword evidence="2" id="KW-0012">Acyltransferase</keyword>
<dbReference type="PROSITE" id="PS51186">
    <property type="entry name" value="GNAT"/>
    <property type="match status" value="1"/>
</dbReference>
<proteinExistence type="predicted"/>
<dbReference type="Proteomes" id="UP000199046">
    <property type="component" value="Unassembled WGS sequence"/>
</dbReference>
<dbReference type="InterPro" id="IPR000182">
    <property type="entry name" value="GNAT_dom"/>
</dbReference>
<organism evidence="4 5">
    <name type="scientific">Kushneria avicenniae</name>
    <dbReference type="NCBI Taxonomy" id="402385"/>
    <lineage>
        <taxon>Bacteria</taxon>
        <taxon>Pseudomonadati</taxon>
        <taxon>Pseudomonadota</taxon>
        <taxon>Gammaproteobacteria</taxon>
        <taxon>Oceanospirillales</taxon>
        <taxon>Halomonadaceae</taxon>
        <taxon>Kushneria</taxon>
    </lineage>
</organism>
<reference evidence="5" key="1">
    <citation type="submission" date="2016-10" db="EMBL/GenBank/DDBJ databases">
        <authorList>
            <person name="Varghese N."/>
            <person name="Submissions S."/>
        </authorList>
    </citation>
    <scope>NUCLEOTIDE SEQUENCE [LARGE SCALE GENOMIC DNA]</scope>
    <source>
        <strain evidence="5">DSM 23439</strain>
    </source>
</reference>
<dbReference type="GO" id="GO:0016747">
    <property type="term" value="F:acyltransferase activity, transferring groups other than amino-acyl groups"/>
    <property type="evidence" value="ECO:0007669"/>
    <property type="project" value="InterPro"/>
</dbReference>
<dbReference type="CDD" id="cd04301">
    <property type="entry name" value="NAT_SF"/>
    <property type="match status" value="1"/>
</dbReference>
<evidence type="ECO:0000256" key="1">
    <source>
        <dbReference type="ARBA" id="ARBA00022679"/>
    </source>
</evidence>
<evidence type="ECO:0000259" key="3">
    <source>
        <dbReference type="PROSITE" id="PS51186"/>
    </source>
</evidence>
<name>A0A1I1I158_9GAMM</name>
<evidence type="ECO:0000313" key="4">
    <source>
        <dbReference type="EMBL" id="SFC29765.1"/>
    </source>
</evidence>
<dbReference type="Gene3D" id="3.40.630.30">
    <property type="match status" value="1"/>
</dbReference>
<dbReference type="Pfam" id="PF00583">
    <property type="entry name" value="Acetyltransf_1"/>
    <property type="match status" value="1"/>
</dbReference>
<sequence length="186" mass="21102">MTSVCRVLKHSGEKSVAMTFRACGPEDALEVASIGRDTYRQTFEGHYDPDVMAQYLDQAFNPDAVTKELDHPQSNFWLLETGGHVAGYLKMNQGLAQTEAQEEGGIEIERIYLLKAFQGQGFGRALFDRAMDFARACESRFVWLGVWENNHRALAFYQSMGFRIVGAHDFRMGEVVDTDYIMRLTL</sequence>
<dbReference type="EMBL" id="FOLY01000002">
    <property type="protein sequence ID" value="SFC29765.1"/>
    <property type="molecule type" value="Genomic_DNA"/>
</dbReference>
<accession>A0A1I1I158</accession>
<gene>
    <name evidence="4" type="ORF">SAMN05421848_0934</name>
</gene>
<keyword evidence="5" id="KW-1185">Reference proteome</keyword>
<dbReference type="PANTHER" id="PTHR43877">
    <property type="entry name" value="AMINOALKYLPHOSPHONATE N-ACETYLTRANSFERASE-RELATED-RELATED"/>
    <property type="match status" value="1"/>
</dbReference>
<feature type="domain" description="N-acetyltransferase" evidence="3">
    <location>
        <begin position="18"/>
        <end position="186"/>
    </location>
</feature>
<evidence type="ECO:0000256" key="2">
    <source>
        <dbReference type="ARBA" id="ARBA00023315"/>
    </source>
</evidence>
<dbReference type="AlphaFoldDB" id="A0A1I1I158"/>
<protein>
    <submittedName>
        <fullName evidence="4">Spermine/spermidine N-acetyltransferase</fullName>
    </submittedName>
</protein>